<protein>
    <recommendedName>
        <fullName evidence="4">Ribosomal protein L32</fullName>
    </recommendedName>
</protein>
<organism evidence="2 3">
    <name type="scientific">Rubroshorea leprosula</name>
    <dbReference type="NCBI Taxonomy" id="152421"/>
    <lineage>
        <taxon>Eukaryota</taxon>
        <taxon>Viridiplantae</taxon>
        <taxon>Streptophyta</taxon>
        <taxon>Embryophyta</taxon>
        <taxon>Tracheophyta</taxon>
        <taxon>Spermatophyta</taxon>
        <taxon>Magnoliopsida</taxon>
        <taxon>eudicotyledons</taxon>
        <taxon>Gunneridae</taxon>
        <taxon>Pentapetalae</taxon>
        <taxon>rosids</taxon>
        <taxon>malvids</taxon>
        <taxon>Malvales</taxon>
        <taxon>Dipterocarpaceae</taxon>
        <taxon>Rubroshorea</taxon>
    </lineage>
</organism>
<evidence type="ECO:0000256" key="1">
    <source>
        <dbReference type="SAM" id="MobiDB-lite"/>
    </source>
</evidence>
<dbReference type="AlphaFoldDB" id="A0AAV5JFP2"/>
<evidence type="ECO:0000313" key="3">
    <source>
        <dbReference type="Proteomes" id="UP001054252"/>
    </source>
</evidence>
<evidence type="ECO:0008006" key="4">
    <source>
        <dbReference type="Google" id="ProtNLM"/>
    </source>
</evidence>
<comment type="caution">
    <text evidence="2">The sequence shown here is derived from an EMBL/GenBank/DDBJ whole genome shotgun (WGS) entry which is preliminary data.</text>
</comment>
<name>A0AAV5JFP2_9ROSI</name>
<gene>
    <name evidence="2" type="ORF">SLEP1_g21187</name>
</gene>
<dbReference type="Proteomes" id="UP001054252">
    <property type="component" value="Unassembled WGS sequence"/>
</dbReference>
<keyword evidence="3" id="KW-1185">Reference proteome</keyword>
<reference evidence="2 3" key="1">
    <citation type="journal article" date="2021" name="Commun. Biol.">
        <title>The genome of Shorea leprosula (Dipterocarpaceae) highlights the ecological relevance of drought in aseasonal tropical rainforests.</title>
        <authorList>
            <person name="Ng K.K.S."/>
            <person name="Kobayashi M.J."/>
            <person name="Fawcett J.A."/>
            <person name="Hatakeyama M."/>
            <person name="Paape T."/>
            <person name="Ng C.H."/>
            <person name="Ang C.C."/>
            <person name="Tnah L.H."/>
            <person name="Lee C.T."/>
            <person name="Nishiyama T."/>
            <person name="Sese J."/>
            <person name="O'Brien M.J."/>
            <person name="Copetti D."/>
            <person name="Mohd Noor M.I."/>
            <person name="Ong R.C."/>
            <person name="Putra M."/>
            <person name="Sireger I.Z."/>
            <person name="Indrioko S."/>
            <person name="Kosugi Y."/>
            <person name="Izuno A."/>
            <person name="Isagi Y."/>
            <person name="Lee S.L."/>
            <person name="Shimizu K.K."/>
        </authorList>
    </citation>
    <scope>NUCLEOTIDE SEQUENCE [LARGE SCALE GENOMIC DNA]</scope>
    <source>
        <strain evidence="2">214</strain>
    </source>
</reference>
<proteinExistence type="predicted"/>
<evidence type="ECO:0000313" key="2">
    <source>
        <dbReference type="EMBL" id="GKV09731.1"/>
    </source>
</evidence>
<accession>A0AAV5JFP2</accession>
<dbReference type="EMBL" id="BPVZ01000031">
    <property type="protein sequence ID" value="GKV09731.1"/>
    <property type="molecule type" value="Genomic_DNA"/>
</dbReference>
<sequence length="83" mass="9308">MYHEEDKKSSPIPIKGQSNARGTRLLHSPANTFSFIGPRYFGFKRLHLKALKKLTWPNERGSVGRRVQKASAPSTALKGKCQV</sequence>
<feature type="region of interest" description="Disordered" evidence="1">
    <location>
        <begin position="1"/>
        <end position="23"/>
    </location>
</feature>